<evidence type="ECO:0000313" key="3">
    <source>
        <dbReference type="Proteomes" id="UP001181693"/>
    </source>
</evidence>
<reference evidence="2" key="1">
    <citation type="thesis" date="2020" institute="ProQuest LLC" country="789 East Eisenhower Parkway, Ann Arbor, MI, USA">
        <title>Comparative Genomics and Chromosome Evolution.</title>
        <authorList>
            <person name="Mudd A.B."/>
        </authorList>
    </citation>
    <scope>NUCLEOTIDE SEQUENCE</scope>
    <source>
        <strain evidence="2">1538</strain>
        <tissue evidence="2">Blood</tissue>
    </source>
</reference>
<evidence type="ECO:0000313" key="2">
    <source>
        <dbReference type="EMBL" id="DBA23516.1"/>
    </source>
</evidence>
<feature type="region of interest" description="Disordered" evidence="1">
    <location>
        <begin position="1"/>
        <end position="43"/>
    </location>
</feature>
<dbReference type="AlphaFoldDB" id="A0AAV3A2X4"/>
<protein>
    <submittedName>
        <fullName evidence="2">Uncharacterized protein</fullName>
    </submittedName>
</protein>
<proteinExistence type="predicted"/>
<evidence type="ECO:0000256" key="1">
    <source>
        <dbReference type="SAM" id="MobiDB-lite"/>
    </source>
</evidence>
<gene>
    <name evidence="2" type="ORF">GDO54_014425</name>
</gene>
<comment type="caution">
    <text evidence="2">The sequence shown here is derived from an EMBL/GenBank/DDBJ whole genome shotgun (WGS) entry which is preliminary data.</text>
</comment>
<keyword evidence="3" id="KW-1185">Reference proteome</keyword>
<dbReference type="Proteomes" id="UP001181693">
    <property type="component" value="Unassembled WGS sequence"/>
</dbReference>
<dbReference type="EMBL" id="DYDO01000006">
    <property type="protein sequence ID" value="DBA23516.1"/>
    <property type="molecule type" value="Genomic_DNA"/>
</dbReference>
<name>A0AAV3A2X4_PYXAD</name>
<feature type="compositionally biased region" description="Polar residues" evidence="1">
    <location>
        <begin position="25"/>
        <end position="37"/>
    </location>
</feature>
<sequence length="110" mass="12613">MIFPFTAPSVTAQQAASDNPPGRNRATSVRQVASTPDTGDLLKSLPQKYRRRPVSTEEMEYIQKVSFPITVKNGAAIYKRRYNLYSFIESWITDELIHYPLEENRSKTCK</sequence>
<feature type="compositionally biased region" description="Polar residues" evidence="1">
    <location>
        <begin position="8"/>
        <end position="17"/>
    </location>
</feature>
<accession>A0AAV3A2X4</accession>
<organism evidence="2 3">
    <name type="scientific">Pyxicephalus adspersus</name>
    <name type="common">African bullfrog</name>
    <dbReference type="NCBI Taxonomy" id="30357"/>
    <lineage>
        <taxon>Eukaryota</taxon>
        <taxon>Metazoa</taxon>
        <taxon>Chordata</taxon>
        <taxon>Craniata</taxon>
        <taxon>Vertebrata</taxon>
        <taxon>Euteleostomi</taxon>
        <taxon>Amphibia</taxon>
        <taxon>Batrachia</taxon>
        <taxon>Anura</taxon>
        <taxon>Neobatrachia</taxon>
        <taxon>Ranoidea</taxon>
        <taxon>Pyxicephalidae</taxon>
        <taxon>Pyxicephalinae</taxon>
        <taxon>Pyxicephalus</taxon>
    </lineage>
</organism>